<dbReference type="EMBL" id="JACOFW010000016">
    <property type="protein sequence ID" value="MBC3808438.1"/>
    <property type="molecule type" value="Genomic_DNA"/>
</dbReference>
<proteinExistence type="predicted"/>
<dbReference type="RefSeq" id="WP_186923513.1">
    <property type="nucleotide sequence ID" value="NZ_JACOFW010000016.1"/>
</dbReference>
<protein>
    <recommendedName>
        <fullName evidence="4">Lipoprotein</fullName>
    </recommendedName>
</protein>
<organism evidence="2 3">
    <name type="scientific">Undibacterium seohonense</name>
    <dbReference type="NCBI Taxonomy" id="1344950"/>
    <lineage>
        <taxon>Bacteria</taxon>
        <taxon>Pseudomonadati</taxon>
        <taxon>Pseudomonadota</taxon>
        <taxon>Betaproteobacteria</taxon>
        <taxon>Burkholderiales</taxon>
        <taxon>Oxalobacteraceae</taxon>
        <taxon>Undibacterium</taxon>
    </lineage>
</organism>
<evidence type="ECO:0000313" key="2">
    <source>
        <dbReference type="EMBL" id="MBC3808438.1"/>
    </source>
</evidence>
<evidence type="ECO:0000256" key="1">
    <source>
        <dbReference type="SAM" id="SignalP"/>
    </source>
</evidence>
<gene>
    <name evidence="2" type="ORF">H8K52_13920</name>
</gene>
<comment type="caution">
    <text evidence="2">The sequence shown here is derived from an EMBL/GenBank/DDBJ whole genome shotgun (WGS) entry which is preliminary data.</text>
</comment>
<dbReference type="Proteomes" id="UP000648257">
    <property type="component" value="Unassembled WGS sequence"/>
</dbReference>
<evidence type="ECO:0000313" key="3">
    <source>
        <dbReference type="Proteomes" id="UP000648257"/>
    </source>
</evidence>
<name>A0ABR6X6T8_9BURK</name>
<feature type="signal peptide" evidence="1">
    <location>
        <begin position="1"/>
        <end position="28"/>
    </location>
</feature>
<evidence type="ECO:0008006" key="4">
    <source>
        <dbReference type="Google" id="ProtNLM"/>
    </source>
</evidence>
<accession>A0ABR6X6T8</accession>
<sequence length="397" mass="43843">MSALFSRFYALTLIICLCACGGSGSVTPQEPRKTPAPIATNEFLNLVKDATCANLKNRLFLIDQKYVMWDKSGSCADASYAQNLYGSSPQNLLCSHADSIAGQRTTCTDTAVESLFKTIIQNLDKADLGLGSTHQVQMITIPTPNSQTVAFKVLSASFHRGVPPDYVLIKDNAAWNSFWSTANIKPSASLMTPDFTSKMVLAKFYKTANDCSLTRFLKLSSDGQTLTANFFEEERIAITRCDLETTLNSTPMHMIELQKSDLPLVMNNVSKQLINSRTIANGSYSRIQDARTVVIKDQASWNKLWQEHQVDGVAPAQIDFSKKMVIGLFLGTQSSGCSGIQDVRIWQQTDKVAVSYYNLEPSANSMCIASITTPFYITEIDTRNEAVEFNRVPTPVQ</sequence>
<keyword evidence="1" id="KW-0732">Signal</keyword>
<keyword evidence="3" id="KW-1185">Reference proteome</keyword>
<feature type="chain" id="PRO_5046068418" description="Lipoprotein" evidence="1">
    <location>
        <begin position="29"/>
        <end position="397"/>
    </location>
</feature>
<reference evidence="2 3" key="1">
    <citation type="submission" date="2020-08" db="EMBL/GenBank/DDBJ databases">
        <title>Novel species isolated from subtropical streams in China.</title>
        <authorList>
            <person name="Lu H."/>
        </authorList>
    </citation>
    <scope>NUCLEOTIDE SEQUENCE [LARGE SCALE GENOMIC DNA]</scope>
    <source>
        <strain evidence="2 3">KACC 16656</strain>
    </source>
</reference>